<evidence type="ECO:0000313" key="6">
    <source>
        <dbReference type="Ensembl" id="ENSKMAP00000029286.1"/>
    </source>
</evidence>
<keyword evidence="3 4" id="KW-0732">Signal</keyword>
<evidence type="ECO:0000313" key="7">
    <source>
        <dbReference type="Proteomes" id="UP000264800"/>
    </source>
</evidence>
<dbReference type="Proteomes" id="UP000264800">
    <property type="component" value="Unplaced"/>
</dbReference>
<dbReference type="PRINTS" id="PR00007">
    <property type="entry name" value="COMPLEMNTC1Q"/>
</dbReference>
<dbReference type="AlphaFoldDB" id="A0A3Q3BIM6"/>
<accession>A0A3Q3BIM6</accession>
<dbReference type="PROSITE" id="PS50871">
    <property type="entry name" value="C1Q"/>
    <property type="match status" value="1"/>
</dbReference>
<name>A0A3Q3BIM6_KRYMA</name>
<dbReference type="PANTHER" id="PTHR22923:SF89">
    <property type="entry name" value="CEREBELLIN 18"/>
    <property type="match status" value="1"/>
</dbReference>
<sequence>LQTLTLSLSFLCLVAVMWQGALTCDKWDCNCTFSRVRSCCCAADDMYQLEEESFLRIKVLWSNMVTLKNRAKDLAIPVPGSTLRCFGPFSINVPIPFSNVTLNTGGGYKPSMGVFTALFPGIYVFSYTVYSSVDVDGHLYHKVQLMKNGEKGVSVWENNREDAEDSATQVVALELQQGDQVYLELSSGQKLCTHLDYNIFTGYIVYPYTD</sequence>
<organism evidence="6 7">
    <name type="scientific">Kryptolebias marmoratus</name>
    <name type="common">Mangrove killifish</name>
    <name type="synonym">Rivulus marmoratus</name>
    <dbReference type="NCBI Taxonomy" id="37003"/>
    <lineage>
        <taxon>Eukaryota</taxon>
        <taxon>Metazoa</taxon>
        <taxon>Chordata</taxon>
        <taxon>Craniata</taxon>
        <taxon>Vertebrata</taxon>
        <taxon>Euteleostomi</taxon>
        <taxon>Actinopterygii</taxon>
        <taxon>Neopterygii</taxon>
        <taxon>Teleostei</taxon>
        <taxon>Neoteleostei</taxon>
        <taxon>Acanthomorphata</taxon>
        <taxon>Ovalentaria</taxon>
        <taxon>Atherinomorphae</taxon>
        <taxon>Cyprinodontiformes</taxon>
        <taxon>Rivulidae</taxon>
        <taxon>Kryptolebias</taxon>
    </lineage>
</organism>
<keyword evidence="7" id="KW-1185">Reference proteome</keyword>
<dbReference type="PANTHER" id="PTHR22923">
    <property type="entry name" value="CEREBELLIN-RELATED"/>
    <property type="match status" value="1"/>
</dbReference>
<feature type="signal peptide" evidence="4">
    <location>
        <begin position="1"/>
        <end position="23"/>
    </location>
</feature>
<dbReference type="OMA" id="MSGRKLC"/>
<reference evidence="6" key="1">
    <citation type="submission" date="2025-08" db="UniProtKB">
        <authorList>
            <consortium name="Ensembl"/>
        </authorList>
    </citation>
    <scope>IDENTIFICATION</scope>
</reference>
<dbReference type="GO" id="GO:0099558">
    <property type="term" value="P:maintenance of synapse structure"/>
    <property type="evidence" value="ECO:0007669"/>
    <property type="project" value="TreeGrafter"/>
</dbReference>
<evidence type="ECO:0000256" key="2">
    <source>
        <dbReference type="ARBA" id="ARBA00022525"/>
    </source>
</evidence>
<dbReference type="InterPro" id="IPR050822">
    <property type="entry name" value="Cerebellin_Synaptic_Org"/>
</dbReference>
<dbReference type="SMART" id="SM00110">
    <property type="entry name" value="C1Q"/>
    <property type="match status" value="1"/>
</dbReference>
<evidence type="ECO:0000256" key="3">
    <source>
        <dbReference type="ARBA" id="ARBA00022729"/>
    </source>
</evidence>
<dbReference type="GO" id="GO:0005576">
    <property type="term" value="C:extracellular region"/>
    <property type="evidence" value="ECO:0007669"/>
    <property type="project" value="UniProtKB-SubCell"/>
</dbReference>
<dbReference type="GO" id="GO:0045202">
    <property type="term" value="C:synapse"/>
    <property type="evidence" value="ECO:0007669"/>
    <property type="project" value="TreeGrafter"/>
</dbReference>
<dbReference type="InterPro" id="IPR001073">
    <property type="entry name" value="C1q_dom"/>
</dbReference>
<dbReference type="Gene3D" id="2.60.120.40">
    <property type="match status" value="1"/>
</dbReference>
<dbReference type="Ensembl" id="ENSKMAT00000029652.1">
    <property type="protein sequence ID" value="ENSKMAP00000029286.1"/>
    <property type="gene ID" value="ENSKMAG00000021700.1"/>
</dbReference>
<proteinExistence type="predicted"/>
<dbReference type="GeneTree" id="ENSGT00940000163520"/>
<keyword evidence="2" id="KW-0964">Secreted</keyword>
<reference evidence="6" key="2">
    <citation type="submission" date="2025-09" db="UniProtKB">
        <authorList>
            <consortium name="Ensembl"/>
        </authorList>
    </citation>
    <scope>IDENTIFICATION</scope>
</reference>
<feature type="domain" description="C1q" evidence="5">
    <location>
        <begin position="74"/>
        <end position="210"/>
    </location>
</feature>
<feature type="chain" id="PRO_5018530722" evidence="4">
    <location>
        <begin position="24"/>
        <end position="210"/>
    </location>
</feature>
<comment type="subcellular location">
    <subcellularLocation>
        <location evidence="1">Secreted</location>
    </subcellularLocation>
</comment>
<protein>
    <submittedName>
        <fullName evidence="6">Cerebellin 18</fullName>
    </submittedName>
</protein>
<evidence type="ECO:0000259" key="5">
    <source>
        <dbReference type="PROSITE" id="PS50871"/>
    </source>
</evidence>
<evidence type="ECO:0000256" key="4">
    <source>
        <dbReference type="SAM" id="SignalP"/>
    </source>
</evidence>
<evidence type="ECO:0000256" key="1">
    <source>
        <dbReference type="ARBA" id="ARBA00004613"/>
    </source>
</evidence>
<dbReference type="SUPFAM" id="SSF49842">
    <property type="entry name" value="TNF-like"/>
    <property type="match status" value="1"/>
</dbReference>
<dbReference type="Pfam" id="PF00386">
    <property type="entry name" value="C1q"/>
    <property type="match status" value="1"/>
</dbReference>
<dbReference type="InterPro" id="IPR008983">
    <property type="entry name" value="Tumour_necrosis_fac-like_dom"/>
</dbReference>